<dbReference type="PANTHER" id="PTHR30244">
    <property type="entry name" value="TRANSAMINASE"/>
    <property type="match status" value="1"/>
</dbReference>
<dbReference type="Gene3D" id="3.40.640.10">
    <property type="entry name" value="Type I PLP-dependent aspartate aminotransferase-like (Major domain)"/>
    <property type="match status" value="1"/>
</dbReference>
<dbReference type="CDD" id="cd00616">
    <property type="entry name" value="AHBA_syn"/>
    <property type="match status" value="1"/>
</dbReference>
<dbReference type="RefSeq" id="WP_204404199.1">
    <property type="nucleotide sequence ID" value="NZ_JAFBEE010000027.1"/>
</dbReference>
<evidence type="ECO:0000313" key="2">
    <source>
        <dbReference type="EMBL" id="MBM7616211.1"/>
    </source>
</evidence>
<reference evidence="2 3" key="1">
    <citation type="submission" date="2021-01" db="EMBL/GenBank/DDBJ databases">
        <title>Genomic Encyclopedia of Type Strains, Phase IV (KMG-IV): sequencing the most valuable type-strain genomes for metagenomic binning, comparative biology and taxonomic classification.</title>
        <authorList>
            <person name="Goeker M."/>
        </authorList>
    </citation>
    <scope>NUCLEOTIDE SEQUENCE [LARGE SCALE GENOMIC DNA]</scope>
    <source>
        <strain evidence="2 3">DSM 25890</strain>
    </source>
</reference>
<dbReference type="InterPro" id="IPR015422">
    <property type="entry name" value="PyrdxlP-dep_Trfase_small"/>
</dbReference>
<dbReference type="InterPro" id="IPR015421">
    <property type="entry name" value="PyrdxlP-dep_Trfase_major"/>
</dbReference>
<evidence type="ECO:0000313" key="3">
    <source>
        <dbReference type="Proteomes" id="UP001314796"/>
    </source>
</evidence>
<dbReference type="SUPFAM" id="SSF53383">
    <property type="entry name" value="PLP-dependent transferases"/>
    <property type="match status" value="1"/>
</dbReference>
<comment type="similarity">
    <text evidence="1">Belongs to the DegT/DnrJ/EryC1 family.</text>
</comment>
<name>A0ABS2NTH1_9FIRM</name>
<gene>
    <name evidence="2" type="ORF">JOC73_002793</name>
</gene>
<dbReference type="InterPro" id="IPR015424">
    <property type="entry name" value="PyrdxlP-dep_Trfase"/>
</dbReference>
<evidence type="ECO:0000256" key="1">
    <source>
        <dbReference type="RuleBase" id="RU004508"/>
    </source>
</evidence>
<protein>
    <submittedName>
        <fullName evidence="2">dTDP-4-amino-4,6-dideoxygalactose transaminase</fullName>
    </submittedName>
</protein>
<proteinExistence type="inferred from homology"/>
<organism evidence="2 3">
    <name type="scientific">Alkaliphilus hydrothermalis</name>
    <dbReference type="NCBI Taxonomy" id="1482730"/>
    <lineage>
        <taxon>Bacteria</taxon>
        <taxon>Bacillati</taxon>
        <taxon>Bacillota</taxon>
        <taxon>Clostridia</taxon>
        <taxon>Peptostreptococcales</taxon>
        <taxon>Natronincolaceae</taxon>
        <taxon>Alkaliphilus</taxon>
    </lineage>
</organism>
<dbReference type="EMBL" id="JAFBEE010000027">
    <property type="protein sequence ID" value="MBM7616211.1"/>
    <property type="molecule type" value="Genomic_DNA"/>
</dbReference>
<dbReference type="Pfam" id="PF01041">
    <property type="entry name" value="DegT_DnrJ_EryC1"/>
    <property type="match status" value="1"/>
</dbReference>
<dbReference type="PIRSF" id="PIRSF000390">
    <property type="entry name" value="PLP_StrS"/>
    <property type="match status" value="1"/>
</dbReference>
<accession>A0ABS2NTH1</accession>
<keyword evidence="1" id="KW-0663">Pyridoxal phosphate</keyword>
<dbReference type="InterPro" id="IPR000653">
    <property type="entry name" value="DegT/StrS_aminotransferase"/>
</dbReference>
<keyword evidence="3" id="KW-1185">Reference proteome</keyword>
<dbReference type="PANTHER" id="PTHR30244:SF34">
    <property type="entry name" value="DTDP-4-AMINO-4,6-DIDEOXYGALACTOSE TRANSAMINASE"/>
    <property type="match status" value="1"/>
</dbReference>
<dbReference type="Gene3D" id="3.90.1150.10">
    <property type="entry name" value="Aspartate Aminotransferase, domain 1"/>
    <property type="match status" value="1"/>
</dbReference>
<dbReference type="Proteomes" id="UP001314796">
    <property type="component" value="Unassembled WGS sequence"/>
</dbReference>
<sequence length="383" mass="42958">MKIPATKIVIPKEDHSDIFASLENSFTTGVLTNGPVCRNFEKQFKELVNRKYAISTNSGTSALEVAFRIIGVKGKEVLVPTNTNFATAAAALYAGGTVKFLDCDRDTLSPSLKHIKEMVTDETKVLVLVHIGGIITPEIEEISRFCKESKISLLEDAAHAHGSKYKNKPAGSFGDLACFSFFPTKVITSGEGGIIVTDQEEVYLEAQKYIDQGKETGNRNYHTRMGNSWRMSELHAALGISQFNRLNEFIENRKKIAEIYDEGLKEIENSNIRAHAIPQDVDCNYYKYIVDISPETDRKVLTETLKQEGVTLSGGVYEIPCHLQPIFNDISVSSLQEAEYFCKNHICLPIYPTMTKDEAIYVLKKLRIQLRPYSSDDFYGLKK</sequence>
<comment type="caution">
    <text evidence="2">The sequence shown here is derived from an EMBL/GenBank/DDBJ whole genome shotgun (WGS) entry which is preliminary data.</text>
</comment>